<keyword evidence="1" id="KW-0547">Nucleotide-binding</keyword>
<dbReference type="GO" id="GO:0016787">
    <property type="term" value="F:hydrolase activity"/>
    <property type="evidence" value="ECO:0007669"/>
    <property type="project" value="UniProtKB-KW"/>
</dbReference>
<dbReference type="InterPro" id="IPR029000">
    <property type="entry name" value="Cyclophilin-like_dom_sf"/>
</dbReference>
<dbReference type="PANTHER" id="PTHR43309:SF3">
    <property type="entry name" value="5-OXOPROLINASE SUBUNIT C"/>
    <property type="match status" value="1"/>
</dbReference>
<evidence type="ECO:0000259" key="4">
    <source>
        <dbReference type="SMART" id="SM00797"/>
    </source>
</evidence>
<dbReference type="EMBL" id="BJXA01000040">
    <property type="protein sequence ID" value="GEM40689.1"/>
    <property type="molecule type" value="Genomic_DNA"/>
</dbReference>
<evidence type="ECO:0000256" key="1">
    <source>
        <dbReference type="ARBA" id="ARBA00022741"/>
    </source>
</evidence>
<evidence type="ECO:0000256" key="2">
    <source>
        <dbReference type="ARBA" id="ARBA00022801"/>
    </source>
</evidence>
<dbReference type="AlphaFoldDB" id="A0A511MJC3"/>
<dbReference type="Proteomes" id="UP000321424">
    <property type="component" value="Unassembled WGS sequence"/>
</dbReference>
<reference evidence="5 6" key="1">
    <citation type="submission" date="2019-07" db="EMBL/GenBank/DDBJ databases">
        <title>Whole genome shotgun sequence of Nocardia ninae NBRC 108245.</title>
        <authorList>
            <person name="Hosoyama A."/>
            <person name="Uohara A."/>
            <person name="Ohji S."/>
            <person name="Ichikawa N."/>
        </authorList>
    </citation>
    <scope>NUCLEOTIDE SEQUENCE [LARGE SCALE GENOMIC DNA]</scope>
    <source>
        <strain evidence="5 6">NBRC 108245</strain>
    </source>
</reference>
<dbReference type="Gene3D" id="2.40.100.10">
    <property type="entry name" value="Cyclophilin-like"/>
    <property type="match status" value="1"/>
</dbReference>
<dbReference type="InterPro" id="IPR003778">
    <property type="entry name" value="CT_A_B"/>
</dbReference>
<feature type="domain" description="Carboxyltransferase" evidence="4">
    <location>
        <begin position="25"/>
        <end position="289"/>
    </location>
</feature>
<proteinExistence type="predicted"/>
<keyword evidence="6" id="KW-1185">Reference proteome</keyword>
<accession>A0A511MJC3</accession>
<gene>
    <name evidence="5" type="ORF">NN4_52080</name>
</gene>
<evidence type="ECO:0000313" key="6">
    <source>
        <dbReference type="Proteomes" id="UP000321424"/>
    </source>
</evidence>
<dbReference type="InterPro" id="IPR052708">
    <property type="entry name" value="PxpC"/>
</dbReference>
<dbReference type="RefSeq" id="WP_147136416.1">
    <property type="nucleotide sequence ID" value="NZ_BJXA01000040.1"/>
</dbReference>
<sequence>MTVVRILDAGLLSTIQDLGRPGWFSIGVGVSGAADRGSLKLANRLVGNPEDAAGIETLLGGLELMAEAPVLLAVTGADAPIVVDGVAQAHASVLALRTGQRLKLGTATAGLRVYVAVRGGIAVDPVLGSRSRDTLAGLGPEPLAEGAQLSVGPTENFPWPNIEVAPVPPIDSGLVTVRVLLGPRDDWFTDPQSLFTGRWQMTDRADRVGVRLARVGDGAPLTRINDKELPTEGVPLGAIQVQPSGEPVVFLADHPITGGYPVVGTVITADVDLLAQLRPGQQLQFRPAHPD</sequence>
<dbReference type="Pfam" id="PF02626">
    <property type="entry name" value="CT_A_B"/>
    <property type="match status" value="1"/>
</dbReference>
<dbReference type="SMART" id="SM00797">
    <property type="entry name" value="AHS2"/>
    <property type="match status" value="1"/>
</dbReference>
<dbReference type="SUPFAM" id="SSF50891">
    <property type="entry name" value="Cyclophilin-like"/>
    <property type="match status" value="1"/>
</dbReference>
<comment type="caution">
    <text evidence="5">The sequence shown here is derived from an EMBL/GenBank/DDBJ whole genome shotgun (WGS) entry which is preliminary data.</text>
</comment>
<keyword evidence="3" id="KW-0067">ATP-binding</keyword>
<dbReference type="GO" id="GO:0005524">
    <property type="term" value="F:ATP binding"/>
    <property type="evidence" value="ECO:0007669"/>
    <property type="project" value="UniProtKB-KW"/>
</dbReference>
<keyword evidence="2 5" id="KW-0378">Hydrolase</keyword>
<evidence type="ECO:0000313" key="5">
    <source>
        <dbReference type="EMBL" id="GEM40689.1"/>
    </source>
</evidence>
<name>A0A511MJC3_9NOCA</name>
<dbReference type="OrthoDB" id="9768696at2"/>
<dbReference type="PANTHER" id="PTHR43309">
    <property type="entry name" value="5-OXOPROLINASE SUBUNIT C"/>
    <property type="match status" value="1"/>
</dbReference>
<protein>
    <submittedName>
        <fullName evidence="5">Allophanate hydrolase</fullName>
    </submittedName>
</protein>
<dbReference type="NCBIfam" id="TIGR00724">
    <property type="entry name" value="urea_amlyse_rel"/>
    <property type="match status" value="1"/>
</dbReference>
<organism evidence="5 6">
    <name type="scientific">Nocardia ninae NBRC 108245</name>
    <dbReference type="NCBI Taxonomy" id="1210091"/>
    <lineage>
        <taxon>Bacteria</taxon>
        <taxon>Bacillati</taxon>
        <taxon>Actinomycetota</taxon>
        <taxon>Actinomycetes</taxon>
        <taxon>Mycobacteriales</taxon>
        <taxon>Nocardiaceae</taxon>
        <taxon>Nocardia</taxon>
    </lineage>
</organism>
<evidence type="ECO:0000256" key="3">
    <source>
        <dbReference type="ARBA" id="ARBA00022840"/>
    </source>
</evidence>